<dbReference type="EMBL" id="SOEO01000001">
    <property type="protein sequence ID" value="TDX87144.1"/>
    <property type="molecule type" value="Genomic_DNA"/>
</dbReference>
<dbReference type="Pfam" id="PF13181">
    <property type="entry name" value="TPR_8"/>
    <property type="match status" value="1"/>
</dbReference>
<dbReference type="InterPro" id="IPR051685">
    <property type="entry name" value="Ycf3/AcsC/BcsC/TPR_MFPF"/>
</dbReference>
<feature type="repeat" description="TPR" evidence="3">
    <location>
        <begin position="57"/>
        <end position="90"/>
    </location>
</feature>
<dbReference type="OrthoDB" id="793001at2"/>
<keyword evidence="1" id="KW-0677">Repeat</keyword>
<dbReference type="RefSeq" id="WP_133943763.1">
    <property type="nucleotide sequence ID" value="NZ_SOEO01000001.1"/>
</dbReference>
<dbReference type="PANTHER" id="PTHR44943">
    <property type="entry name" value="CELLULOSE SYNTHASE OPERON PROTEIN C"/>
    <property type="match status" value="1"/>
</dbReference>
<dbReference type="SUPFAM" id="SSF48452">
    <property type="entry name" value="TPR-like"/>
    <property type="match status" value="1"/>
</dbReference>
<organism evidence="4 5">
    <name type="scientific">Epilithonimonas xixisoli</name>
    <dbReference type="NCBI Taxonomy" id="1476462"/>
    <lineage>
        <taxon>Bacteria</taxon>
        <taxon>Pseudomonadati</taxon>
        <taxon>Bacteroidota</taxon>
        <taxon>Flavobacteriia</taxon>
        <taxon>Flavobacteriales</taxon>
        <taxon>Weeksellaceae</taxon>
        <taxon>Chryseobacterium group</taxon>
        <taxon>Epilithonimonas</taxon>
    </lineage>
</organism>
<feature type="repeat" description="TPR" evidence="3">
    <location>
        <begin position="127"/>
        <end position="160"/>
    </location>
</feature>
<reference evidence="4 5" key="1">
    <citation type="submission" date="2019-03" db="EMBL/GenBank/DDBJ databases">
        <title>Genomic Encyclopedia of Type Strains, Phase III (KMG-III): the genomes of soil and plant-associated and newly described type strains.</title>
        <authorList>
            <person name="Whitman W."/>
        </authorList>
    </citation>
    <scope>NUCLEOTIDE SEQUENCE [LARGE SCALE GENOMIC DNA]</scope>
    <source>
        <strain evidence="4 5">CGMCC 1.12802</strain>
    </source>
</reference>
<evidence type="ECO:0000313" key="5">
    <source>
        <dbReference type="Proteomes" id="UP000295313"/>
    </source>
</evidence>
<gene>
    <name evidence="4" type="ORF">B0I22_1325</name>
</gene>
<protein>
    <submittedName>
        <fullName evidence="4">Tetratricopeptide repeat protein</fullName>
    </submittedName>
</protein>
<evidence type="ECO:0000256" key="3">
    <source>
        <dbReference type="PROSITE-ProRule" id="PRU00339"/>
    </source>
</evidence>
<dbReference type="Pfam" id="PF13414">
    <property type="entry name" value="TPR_11"/>
    <property type="match status" value="1"/>
</dbReference>
<dbReference type="AlphaFoldDB" id="A0A4R8IBQ7"/>
<proteinExistence type="predicted"/>
<evidence type="ECO:0000256" key="2">
    <source>
        <dbReference type="ARBA" id="ARBA00022803"/>
    </source>
</evidence>
<dbReference type="Pfam" id="PF14559">
    <property type="entry name" value="TPR_19"/>
    <property type="match status" value="1"/>
</dbReference>
<dbReference type="SMART" id="SM00028">
    <property type="entry name" value="TPR"/>
    <property type="match status" value="4"/>
</dbReference>
<sequence>MKKIYLLPIFFSFLSFSQNKTEAEVKINEGVALHDSGKYDEALAKYDEALNLDKDNSLALTEKAMTLESVKRYDEAIEVSKQVLKLYPNEDNRTLYVTYANSLDHSNKADQALKIYDEGLKKYPDYYHLYFNKGITLVNAKENEKAIASFQQATKLNPNHSSSFNALAILGQSNRIASILAFSRYLVIDNKSGRAKGNFDTLIKLINKGVSQTGDKSVSVSIDSTTLEKVNKKKKGENDFSSTDMVLSMASALEYDDKNKDKTEVQKFISKFETLCRSMAETQKNQKGYYWEFLAPYFIEMEKKNLIEPFAYTIFRPSQNPDVIQYNKVHPDKIEEFQNWSKNYWK</sequence>
<feature type="repeat" description="TPR" evidence="3">
    <location>
        <begin position="23"/>
        <end position="56"/>
    </location>
</feature>
<keyword evidence="2 3" id="KW-0802">TPR repeat</keyword>
<keyword evidence="5" id="KW-1185">Reference proteome</keyword>
<dbReference type="PROSITE" id="PS50005">
    <property type="entry name" value="TPR"/>
    <property type="match status" value="3"/>
</dbReference>
<dbReference type="PROSITE" id="PS50293">
    <property type="entry name" value="TPR_REGION"/>
    <property type="match status" value="1"/>
</dbReference>
<dbReference type="Proteomes" id="UP000295313">
    <property type="component" value="Unassembled WGS sequence"/>
</dbReference>
<dbReference type="PANTHER" id="PTHR44943:SF8">
    <property type="entry name" value="TPR REPEAT-CONTAINING PROTEIN MJ0263"/>
    <property type="match status" value="1"/>
</dbReference>
<name>A0A4R8IBQ7_9FLAO</name>
<dbReference type="Gene3D" id="1.25.40.10">
    <property type="entry name" value="Tetratricopeptide repeat domain"/>
    <property type="match status" value="1"/>
</dbReference>
<evidence type="ECO:0000313" key="4">
    <source>
        <dbReference type="EMBL" id="TDX87144.1"/>
    </source>
</evidence>
<comment type="caution">
    <text evidence="4">The sequence shown here is derived from an EMBL/GenBank/DDBJ whole genome shotgun (WGS) entry which is preliminary data.</text>
</comment>
<accession>A0A4R8IBQ7</accession>
<evidence type="ECO:0000256" key="1">
    <source>
        <dbReference type="ARBA" id="ARBA00022737"/>
    </source>
</evidence>
<dbReference type="InterPro" id="IPR011990">
    <property type="entry name" value="TPR-like_helical_dom_sf"/>
</dbReference>
<dbReference type="InterPro" id="IPR019734">
    <property type="entry name" value="TPR_rpt"/>
</dbReference>